<dbReference type="GO" id="GO:0006813">
    <property type="term" value="P:potassium ion transport"/>
    <property type="evidence" value="ECO:0007669"/>
    <property type="project" value="TreeGrafter"/>
</dbReference>
<name>A0AAD6UGY3_9AGAR</name>
<dbReference type="PANTHER" id="PTHR28062">
    <property type="entry name" value="K+-H+ EXCHANGE-LIKE PROTEIN"/>
    <property type="match status" value="1"/>
</dbReference>
<proteinExistence type="predicted"/>
<dbReference type="AlphaFoldDB" id="A0AAD6UGY3"/>
<organism evidence="1 2">
    <name type="scientific">Mycena belliarum</name>
    <dbReference type="NCBI Taxonomy" id="1033014"/>
    <lineage>
        <taxon>Eukaryota</taxon>
        <taxon>Fungi</taxon>
        <taxon>Dikarya</taxon>
        <taxon>Basidiomycota</taxon>
        <taxon>Agaricomycotina</taxon>
        <taxon>Agaricomycetes</taxon>
        <taxon>Agaricomycetidae</taxon>
        <taxon>Agaricales</taxon>
        <taxon>Marasmiineae</taxon>
        <taxon>Mycenaceae</taxon>
        <taxon>Mycena</taxon>
    </lineage>
</organism>
<protein>
    <submittedName>
        <fullName evidence="1">Mitochondrial K+-H+ exchange-related-domain-containing protein</fullName>
    </submittedName>
</protein>
<evidence type="ECO:0000313" key="1">
    <source>
        <dbReference type="EMBL" id="KAJ7098687.1"/>
    </source>
</evidence>
<keyword evidence="2" id="KW-1185">Reference proteome</keyword>
<dbReference type="GO" id="GO:0005743">
    <property type="term" value="C:mitochondrial inner membrane"/>
    <property type="evidence" value="ECO:0007669"/>
    <property type="project" value="TreeGrafter"/>
</dbReference>
<evidence type="ECO:0000313" key="2">
    <source>
        <dbReference type="Proteomes" id="UP001222325"/>
    </source>
</evidence>
<dbReference type="InterPro" id="IPR018786">
    <property type="entry name" value="Mit_KHE1"/>
</dbReference>
<dbReference type="Proteomes" id="UP001222325">
    <property type="component" value="Unassembled WGS sequence"/>
</dbReference>
<reference evidence="1" key="1">
    <citation type="submission" date="2023-03" db="EMBL/GenBank/DDBJ databases">
        <title>Massive genome expansion in bonnet fungi (Mycena s.s.) driven by repeated elements and novel gene families across ecological guilds.</title>
        <authorList>
            <consortium name="Lawrence Berkeley National Laboratory"/>
            <person name="Harder C.B."/>
            <person name="Miyauchi S."/>
            <person name="Viragh M."/>
            <person name="Kuo A."/>
            <person name="Thoen E."/>
            <person name="Andreopoulos B."/>
            <person name="Lu D."/>
            <person name="Skrede I."/>
            <person name="Drula E."/>
            <person name="Henrissat B."/>
            <person name="Morin E."/>
            <person name="Kohler A."/>
            <person name="Barry K."/>
            <person name="LaButti K."/>
            <person name="Morin E."/>
            <person name="Salamov A."/>
            <person name="Lipzen A."/>
            <person name="Mereny Z."/>
            <person name="Hegedus B."/>
            <person name="Baldrian P."/>
            <person name="Stursova M."/>
            <person name="Weitz H."/>
            <person name="Taylor A."/>
            <person name="Grigoriev I.V."/>
            <person name="Nagy L.G."/>
            <person name="Martin F."/>
            <person name="Kauserud H."/>
        </authorList>
    </citation>
    <scope>NUCLEOTIDE SEQUENCE</scope>
    <source>
        <strain evidence="1">CBHHK173m</strain>
    </source>
</reference>
<dbReference type="PANTHER" id="PTHR28062:SF1">
    <property type="entry name" value="TRANSMEMBRANE PROTEIN"/>
    <property type="match status" value="1"/>
</dbReference>
<comment type="caution">
    <text evidence="1">The sequence shown here is derived from an EMBL/GenBank/DDBJ whole genome shotgun (WGS) entry which is preliminary data.</text>
</comment>
<dbReference type="EMBL" id="JARJCN010000008">
    <property type="protein sequence ID" value="KAJ7098687.1"/>
    <property type="molecule type" value="Genomic_DNA"/>
</dbReference>
<dbReference type="GO" id="GO:1902600">
    <property type="term" value="P:proton transmembrane transport"/>
    <property type="evidence" value="ECO:0007669"/>
    <property type="project" value="TreeGrafter"/>
</dbReference>
<dbReference type="Pfam" id="PF10173">
    <property type="entry name" value="Mit_KHE1"/>
    <property type="match status" value="1"/>
</dbReference>
<gene>
    <name evidence="1" type="ORF">B0H15DRAFT_821863</name>
</gene>
<accession>A0AAD6UGY3</accession>
<sequence length="275" mass="30822">MAMIPSSGPMRIVALPLVRPSRAGSSKLPVFYSFKFARLKAPPPTRSTAFLRRTFLARWLPEEGVVSWSLRTANRTWANFGTAEKGSLKLRAFQLGERLMDRLDFEESNLKTIDQDVAQIVQDAGLQVPLWYPPAALSGPQSLDNLRALVEERIPLHNRGMAMWIFLAVLSAPLKLIPIIPNFPFYFCAWRTFSHAKARRGAGYIQSMLQNNRIVPQPLLALNAVYAAKRASDDVLTRDALERAVRALNMAPEEAKELIRAQEQVVARLAKAKTS</sequence>